<keyword evidence="3 4" id="KW-0472">Membrane</keyword>
<feature type="transmembrane region" description="Helical" evidence="4">
    <location>
        <begin position="7"/>
        <end position="27"/>
    </location>
</feature>
<evidence type="ECO:0000256" key="2">
    <source>
        <dbReference type="ARBA" id="ARBA00022989"/>
    </source>
</evidence>
<feature type="transmembrane region" description="Helical" evidence="4">
    <location>
        <begin position="369"/>
        <end position="391"/>
    </location>
</feature>
<reference evidence="6 7" key="1">
    <citation type="submission" date="2019-02" db="EMBL/GenBank/DDBJ databases">
        <title>Prokaryotic population dynamics and viral predation in marine succession experiment using metagenomics: the confinement effect.</title>
        <authorList>
            <person name="Haro-Moreno J.M."/>
            <person name="Rodriguez-Valera F."/>
            <person name="Lopez-Perez M."/>
        </authorList>
    </citation>
    <scope>NUCLEOTIDE SEQUENCE [LARGE SCALE GENOMIC DNA]</scope>
    <source>
        <strain evidence="6">MED-G162</strain>
    </source>
</reference>
<dbReference type="Proteomes" id="UP000319384">
    <property type="component" value="Unassembled WGS sequence"/>
</dbReference>
<sequence>MSISESSWLKFGLFTVGLGQSFVFVLVPPLARELGLTEIQTSLIFAISALAWATTSAFWGRASDRYGRRNIAILGLVGYAVSLIALITPLFLAERNILSITLLFPALVLGRLINGLVGSATRPASFAYVADVSSKNERTLKFARLESSFLLGTVAGPLLGGFLFLITKETPFYVFSFFAFIAAVGIYTKLEPTNKNESKNSNSISKIRWYSNTVWPFLAFAAVLSLCQSSLLQSIGFYITDLFGNSPDILIMISMTFALLSISTIFSQYIFTDAFPIDNYNLIFFGTILLVFAYFTMAFYPRISIYYLSIIILGFGFGMTRPALASSLSLAQNPDNQGSAAGYLGSVIPIGHMTTPFIAMPIYSINPSYLYYFSSILCIGLILFIILHPVIRHIESK</sequence>
<keyword evidence="2 4" id="KW-1133">Transmembrane helix</keyword>
<feature type="transmembrane region" description="Helical" evidence="4">
    <location>
        <begin position="249"/>
        <end position="270"/>
    </location>
</feature>
<evidence type="ECO:0000259" key="5">
    <source>
        <dbReference type="PROSITE" id="PS50850"/>
    </source>
</evidence>
<feature type="transmembrane region" description="Helical" evidence="4">
    <location>
        <begin position="71"/>
        <end position="91"/>
    </location>
</feature>
<evidence type="ECO:0000313" key="7">
    <source>
        <dbReference type="Proteomes" id="UP000319384"/>
    </source>
</evidence>
<name>A0A520MVV6_9GAMM</name>
<feature type="transmembrane region" description="Helical" evidence="4">
    <location>
        <begin position="340"/>
        <end position="363"/>
    </location>
</feature>
<feature type="transmembrane region" description="Helical" evidence="4">
    <location>
        <begin position="97"/>
        <end position="117"/>
    </location>
</feature>
<organism evidence="6 7">
    <name type="scientific">SAR86 cluster bacterium</name>
    <dbReference type="NCBI Taxonomy" id="2030880"/>
    <lineage>
        <taxon>Bacteria</taxon>
        <taxon>Pseudomonadati</taxon>
        <taxon>Pseudomonadota</taxon>
        <taxon>Gammaproteobacteria</taxon>
        <taxon>SAR86 cluster</taxon>
    </lineage>
</organism>
<dbReference type="AlphaFoldDB" id="A0A520MVV6"/>
<feature type="transmembrane region" description="Helical" evidence="4">
    <location>
        <begin position="282"/>
        <end position="300"/>
    </location>
</feature>
<gene>
    <name evidence="6" type="ORF">EVA95_03610</name>
</gene>
<dbReference type="Pfam" id="PF07690">
    <property type="entry name" value="MFS_1"/>
    <property type="match status" value="1"/>
</dbReference>
<comment type="caution">
    <text evidence="6">The sequence shown here is derived from an EMBL/GenBank/DDBJ whole genome shotgun (WGS) entry which is preliminary data.</text>
</comment>
<evidence type="ECO:0000256" key="4">
    <source>
        <dbReference type="SAM" id="Phobius"/>
    </source>
</evidence>
<dbReference type="InterPro" id="IPR011701">
    <property type="entry name" value="MFS"/>
</dbReference>
<feature type="transmembrane region" description="Helical" evidence="4">
    <location>
        <begin position="148"/>
        <end position="166"/>
    </location>
</feature>
<dbReference type="PROSITE" id="PS50850">
    <property type="entry name" value="MFS"/>
    <property type="match status" value="1"/>
</dbReference>
<dbReference type="Gene3D" id="1.20.1250.20">
    <property type="entry name" value="MFS general substrate transporter like domains"/>
    <property type="match status" value="1"/>
</dbReference>
<dbReference type="SUPFAM" id="SSF103473">
    <property type="entry name" value="MFS general substrate transporter"/>
    <property type="match status" value="1"/>
</dbReference>
<keyword evidence="1 4" id="KW-0812">Transmembrane</keyword>
<dbReference type="EMBL" id="SHBH01000038">
    <property type="protein sequence ID" value="RZO25362.1"/>
    <property type="molecule type" value="Genomic_DNA"/>
</dbReference>
<dbReference type="CDD" id="cd17325">
    <property type="entry name" value="MFS_MdtG_SLC18_like"/>
    <property type="match status" value="1"/>
</dbReference>
<evidence type="ECO:0000313" key="6">
    <source>
        <dbReference type="EMBL" id="RZO25362.1"/>
    </source>
</evidence>
<dbReference type="InterPro" id="IPR020846">
    <property type="entry name" value="MFS_dom"/>
</dbReference>
<feature type="domain" description="Major facilitator superfamily (MFS) profile" evidence="5">
    <location>
        <begin position="5"/>
        <end position="392"/>
    </location>
</feature>
<feature type="transmembrane region" description="Helical" evidence="4">
    <location>
        <begin position="306"/>
        <end position="328"/>
    </location>
</feature>
<dbReference type="InterPro" id="IPR036259">
    <property type="entry name" value="MFS_trans_sf"/>
</dbReference>
<protein>
    <submittedName>
        <fullName evidence="6">MFS transporter</fullName>
    </submittedName>
</protein>
<evidence type="ECO:0000256" key="1">
    <source>
        <dbReference type="ARBA" id="ARBA00022692"/>
    </source>
</evidence>
<feature type="transmembrane region" description="Helical" evidence="4">
    <location>
        <begin position="39"/>
        <end position="59"/>
    </location>
</feature>
<feature type="transmembrane region" description="Helical" evidence="4">
    <location>
        <begin position="214"/>
        <end position="237"/>
    </location>
</feature>
<accession>A0A520MVV6</accession>
<dbReference type="PANTHER" id="PTHR23546:SF1">
    <property type="entry name" value="MEMBRANE PROTEIN"/>
    <property type="match status" value="1"/>
</dbReference>
<evidence type="ECO:0000256" key="3">
    <source>
        <dbReference type="ARBA" id="ARBA00023136"/>
    </source>
</evidence>
<dbReference type="GO" id="GO:0022857">
    <property type="term" value="F:transmembrane transporter activity"/>
    <property type="evidence" value="ECO:0007669"/>
    <property type="project" value="InterPro"/>
</dbReference>
<dbReference type="PANTHER" id="PTHR23546">
    <property type="entry name" value="TRANSPORT PROTEIN"/>
    <property type="match status" value="1"/>
</dbReference>
<feature type="transmembrane region" description="Helical" evidence="4">
    <location>
        <begin position="172"/>
        <end position="190"/>
    </location>
</feature>
<proteinExistence type="predicted"/>